<sequence length="238" mass="27905">MRIIPLRMLQRSFKRRSFVVDDGDPSNSESSSSTFLTNSCETKAPKNKLTDLPLAKAPVTHQSTTRERRVRFHRHIQVIQDDATHTIKPSELWYTMGDFHTCRTECREVMLEVDQAETPLDDGYDFKELLLLLYQACQSSLNERHLSRLVERQAAKIRDQQAKERLELCFVGITSQKYRRDVKMRREELFDRINDIQGSVLYSSPGRREEKAQRIRVISEALSLPLRKFAFHMAQEQF</sequence>
<name>A0A7S2YS84_9STRA</name>
<organism evidence="2">
    <name type="scientific">Entomoneis paludosa</name>
    <dbReference type="NCBI Taxonomy" id="265537"/>
    <lineage>
        <taxon>Eukaryota</taxon>
        <taxon>Sar</taxon>
        <taxon>Stramenopiles</taxon>
        <taxon>Ochrophyta</taxon>
        <taxon>Bacillariophyta</taxon>
        <taxon>Bacillariophyceae</taxon>
        <taxon>Bacillariophycidae</taxon>
        <taxon>Entomoneidaceae</taxon>
        <taxon>Entomoneis</taxon>
    </lineage>
</organism>
<feature type="compositionally biased region" description="Low complexity" evidence="1">
    <location>
        <begin position="26"/>
        <end position="38"/>
    </location>
</feature>
<dbReference type="AlphaFoldDB" id="A0A7S2YS84"/>
<gene>
    <name evidence="2" type="ORF">APAL1065_LOCUS25748</name>
</gene>
<proteinExistence type="predicted"/>
<evidence type="ECO:0000313" key="2">
    <source>
        <dbReference type="EMBL" id="CAD9992183.1"/>
    </source>
</evidence>
<dbReference type="EMBL" id="HBHT01038315">
    <property type="protein sequence ID" value="CAD9992183.1"/>
    <property type="molecule type" value="Transcribed_RNA"/>
</dbReference>
<reference evidence="2" key="1">
    <citation type="submission" date="2021-01" db="EMBL/GenBank/DDBJ databases">
        <authorList>
            <person name="Corre E."/>
            <person name="Pelletier E."/>
            <person name="Niang G."/>
            <person name="Scheremetjew M."/>
            <person name="Finn R."/>
            <person name="Kale V."/>
            <person name="Holt S."/>
            <person name="Cochrane G."/>
            <person name="Meng A."/>
            <person name="Brown T."/>
            <person name="Cohen L."/>
        </authorList>
    </citation>
    <scope>NUCLEOTIDE SEQUENCE</scope>
    <source>
        <strain evidence="2">CCMP125</strain>
    </source>
</reference>
<protein>
    <submittedName>
        <fullName evidence="2">Uncharacterized protein</fullName>
    </submittedName>
</protein>
<feature type="region of interest" description="Disordered" evidence="1">
    <location>
        <begin position="19"/>
        <end position="38"/>
    </location>
</feature>
<evidence type="ECO:0000256" key="1">
    <source>
        <dbReference type="SAM" id="MobiDB-lite"/>
    </source>
</evidence>
<accession>A0A7S2YS84</accession>